<name>A0ABW7Q1J6_9GAMM</name>
<dbReference type="InterPro" id="IPR005883">
    <property type="entry name" value="PilM"/>
</dbReference>
<dbReference type="Pfam" id="PF11104">
    <property type="entry name" value="PilM_2"/>
    <property type="match status" value="1"/>
</dbReference>
<dbReference type="RefSeq" id="WP_397217064.1">
    <property type="nucleotide sequence ID" value="NZ_JBGFSN010000008.1"/>
</dbReference>
<evidence type="ECO:0000313" key="1">
    <source>
        <dbReference type="EMBL" id="MFH8135860.1"/>
    </source>
</evidence>
<dbReference type="Gene3D" id="3.30.1490.300">
    <property type="match status" value="1"/>
</dbReference>
<proteinExistence type="predicted"/>
<dbReference type="InterPro" id="IPR043129">
    <property type="entry name" value="ATPase_NBD"/>
</dbReference>
<dbReference type="Proteomes" id="UP001611251">
    <property type="component" value="Unassembled WGS sequence"/>
</dbReference>
<keyword evidence="2" id="KW-1185">Reference proteome</keyword>
<dbReference type="PANTHER" id="PTHR32432:SF3">
    <property type="entry name" value="ETHANOLAMINE UTILIZATION PROTEIN EUTJ"/>
    <property type="match status" value="1"/>
</dbReference>
<gene>
    <name evidence="1" type="primary">pilM</name>
    <name evidence="1" type="ORF">ABU178_17030</name>
</gene>
<reference evidence="1 2" key="1">
    <citation type="submission" date="2024-08" db="EMBL/GenBank/DDBJ databases">
        <title>Pantoea ronii - a newly identified human opportunistic pathogen.</title>
        <authorList>
            <person name="Keidar-Friedman D."/>
            <person name="Sorek N."/>
            <person name="Leshin-Carmel D."/>
            <person name="Tsur A."/>
            <person name="Amsalem M."/>
            <person name="Tolkach D."/>
            <person name="Brosh-Nissimov T."/>
        </authorList>
    </citation>
    <scope>NUCLEOTIDE SEQUENCE [LARGE SCALE GENOMIC DNA]</scope>
    <source>
        <strain evidence="1 2">AA23256</strain>
    </source>
</reference>
<dbReference type="EMBL" id="JBGFSN010000008">
    <property type="protein sequence ID" value="MFH8135860.1"/>
    <property type="molecule type" value="Genomic_DNA"/>
</dbReference>
<evidence type="ECO:0000313" key="2">
    <source>
        <dbReference type="Proteomes" id="UP001611251"/>
    </source>
</evidence>
<dbReference type="SUPFAM" id="SSF53067">
    <property type="entry name" value="Actin-like ATPase domain"/>
    <property type="match status" value="1"/>
</dbReference>
<sequence>MAFQTWQIGLDIQNKQLCALGIQRRREGWQLRHWWRQPLPPDALRNGVLQSSATLLARLHQWRKQLPQRISLRVGLPPQLALQRPLTLPNQALREPELSRYVHAAARRIFPIEPDALTLDYRPLDNDEKQLCVTAARRTAIEQWLDPLRQAGFFPDVFELTPMSLAVVARAARLPTGSVMVHHPGDHWLWHVQGGEAESGGSCSCDEIADFSQLRQHYFSSASDIWFSAASDIAAPAGTRAFSPLALLQHKQPPLPQYEEAFTLALGLALRREDY</sequence>
<comment type="caution">
    <text evidence="1">The sequence shown here is derived from an EMBL/GenBank/DDBJ whole genome shotgun (WGS) entry which is preliminary data.</text>
</comment>
<protein>
    <submittedName>
        <fullName evidence="1">Pilus assembly protein PilM</fullName>
    </submittedName>
</protein>
<accession>A0ABW7Q1J6</accession>
<dbReference type="Gene3D" id="3.30.420.40">
    <property type="match status" value="1"/>
</dbReference>
<dbReference type="InterPro" id="IPR050696">
    <property type="entry name" value="FtsA/MreB"/>
</dbReference>
<organism evidence="1 2">
    <name type="scientific">Pantoea osteomyelitidis</name>
    <dbReference type="NCBI Taxonomy" id="3230026"/>
    <lineage>
        <taxon>Bacteria</taxon>
        <taxon>Pseudomonadati</taxon>
        <taxon>Pseudomonadota</taxon>
        <taxon>Gammaproteobacteria</taxon>
        <taxon>Enterobacterales</taxon>
        <taxon>Erwiniaceae</taxon>
        <taxon>Pantoea</taxon>
    </lineage>
</organism>
<dbReference type="PANTHER" id="PTHR32432">
    <property type="entry name" value="CELL DIVISION PROTEIN FTSA-RELATED"/>
    <property type="match status" value="1"/>
</dbReference>